<evidence type="ECO:0000313" key="2">
    <source>
        <dbReference type="EMBL" id="MBK1817771.1"/>
    </source>
</evidence>
<comment type="caution">
    <text evidence="2">The sequence shown here is derived from an EMBL/GenBank/DDBJ whole genome shotgun (WGS) entry which is preliminary data.</text>
</comment>
<name>A0A934R7U6_9BACT</name>
<keyword evidence="3" id="KW-1185">Reference proteome</keyword>
<protein>
    <submittedName>
        <fullName evidence="2">Uncharacterized protein</fullName>
    </submittedName>
</protein>
<dbReference type="RefSeq" id="WP_200352701.1">
    <property type="nucleotide sequence ID" value="NZ_BAABHZ010000001.1"/>
</dbReference>
<feature type="compositionally biased region" description="Polar residues" evidence="1">
    <location>
        <begin position="410"/>
        <end position="420"/>
    </location>
</feature>
<dbReference type="EMBL" id="JAENIK010000012">
    <property type="protein sequence ID" value="MBK1817771.1"/>
    <property type="molecule type" value="Genomic_DNA"/>
</dbReference>
<feature type="region of interest" description="Disordered" evidence="1">
    <location>
        <begin position="394"/>
        <end position="420"/>
    </location>
</feature>
<evidence type="ECO:0000256" key="1">
    <source>
        <dbReference type="SAM" id="MobiDB-lite"/>
    </source>
</evidence>
<reference evidence="2" key="1">
    <citation type="submission" date="2021-01" db="EMBL/GenBank/DDBJ databases">
        <title>Modified the classification status of verrucomicrobia.</title>
        <authorList>
            <person name="Feng X."/>
        </authorList>
    </citation>
    <scope>NUCLEOTIDE SEQUENCE</scope>
    <source>
        <strain evidence="2">JCM 18052</strain>
    </source>
</reference>
<proteinExistence type="predicted"/>
<dbReference type="Proteomes" id="UP000600139">
    <property type="component" value="Unassembled WGS sequence"/>
</dbReference>
<organism evidence="2 3">
    <name type="scientific">Luteolibacter yonseiensis</name>
    <dbReference type="NCBI Taxonomy" id="1144680"/>
    <lineage>
        <taxon>Bacteria</taxon>
        <taxon>Pseudomonadati</taxon>
        <taxon>Verrucomicrobiota</taxon>
        <taxon>Verrucomicrobiia</taxon>
        <taxon>Verrucomicrobiales</taxon>
        <taxon>Verrucomicrobiaceae</taxon>
        <taxon>Luteolibacter</taxon>
    </lineage>
</organism>
<gene>
    <name evidence="2" type="ORF">JIN84_19280</name>
</gene>
<accession>A0A934R7U6</accession>
<sequence>MRKSISLPVLACAGFITGYWSGDHLTTLSGIASKPALLPSASARPNEQTPHHLTEPPQEKHNLAALLRWRSQRADGDPGIRNEIGRMDSSTIREMMTGVLAAQQDGPMEVRLILDAAAKELFHREGEKALEWADSLDPASGRRAILEHVVVAAVSASPEMGKQWIDRYEKEFGKDRFSPFPSAAATGATRRGAADLLQLRIIMGTGSTAPMGPIPNDFDFHLLITESPNLASLGQAMEYWTAKDRENAWAAVREIMVKDANKGVNFFGSAFTGIASIEGERQAARWISGKLDELPPDLRERAVSSLLTNELTQNATYETLMAEFPHDADRVALAASIVNPFANPTAGSNVLKSLGSESLQVQALVRSAKTFSRVASDPDDPSARDIHTYFGKTMDQLDLGPASREKVDTVLNTPQDPDPR</sequence>
<dbReference type="AlphaFoldDB" id="A0A934R7U6"/>
<evidence type="ECO:0000313" key="3">
    <source>
        <dbReference type="Proteomes" id="UP000600139"/>
    </source>
</evidence>